<dbReference type="OrthoDB" id="1158736at2"/>
<proteinExistence type="predicted"/>
<evidence type="ECO:0008006" key="3">
    <source>
        <dbReference type="Google" id="ProtNLM"/>
    </source>
</evidence>
<dbReference type="Proteomes" id="UP000315540">
    <property type="component" value="Unassembled WGS sequence"/>
</dbReference>
<name>A0A504J282_9FLAO</name>
<reference evidence="1 2" key="1">
    <citation type="submission" date="2019-06" db="EMBL/GenBank/DDBJ databases">
        <authorList>
            <person name="Meng X."/>
        </authorList>
    </citation>
    <scope>NUCLEOTIDE SEQUENCE [LARGE SCALE GENOMIC DNA]</scope>
    <source>
        <strain evidence="1 2">M625</strain>
    </source>
</reference>
<sequence length="268" mass="30176">MKRWIILGICILNVYFSSAYTNISYKFLNNRIQSNEIKAVINKNTTEKELEDLKSFFAENDIELIIRKINYNDKNEITGLSIILKQGNSKSQYSSHSSQPIAEVELGSKGGNLYIKNKGTSDISALGNIAAFSASNFSLDSIMKQHNFIFDFNEENDSLSVAGSFDIQKLKDQIMKSFSFDENEDSNFFFNGQPIGSQNLKNQKYNFVDNPDIEKLIIIDGKEADFKTLDNYAKSDKLVDVDFLKPSTAVSIYGEKAKDGAIIATTRK</sequence>
<protein>
    <recommendedName>
        <fullName evidence="3">TonB-dependent receptor plug domain-containing protein</fullName>
    </recommendedName>
</protein>
<comment type="caution">
    <text evidence="1">The sequence shown here is derived from an EMBL/GenBank/DDBJ whole genome shotgun (WGS) entry which is preliminary data.</text>
</comment>
<evidence type="ECO:0000313" key="2">
    <source>
        <dbReference type="Proteomes" id="UP000315540"/>
    </source>
</evidence>
<evidence type="ECO:0000313" key="1">
    <source>
        <dbReference type="EMBL" id="TPN84534.1"/>
    </source>
</evidence>
<organism evidence="1 2">
    <name type="scientific">Aquimarina algicola</name>
    <dbReference type="NCBI Taxonomy" id="2589995"/>
    <lineage>
        <taxon>Bacteria</taxon>
        <taxon>Pseudomonadati</taxon>
        <taxon>Bacteroidota</taxon>
        <taxon>Flavobacteriia</taxon>
        <taxon>Flavobacteriales</taxon>
        <taxon>Flavobacteriaceae</taxon>
        <taxon>Aquimarina</taxon>
    </lineage>
</organism>
<dbReference type="RefSeq" id="WP_140594869.1">
    <property type="nucleotide sequence ID" value="NZ_VFWZ01000005.1"/>
</dbReference>
<keyword evidence="2" id="KW-1185">Reference proteome</keyword>
<gene>
    <name evidence="1" type="ORF">FHK87_16515</name>
</gene>
<accession>A0A504J282</accession>
<dbReference type="AlphaFoldDB" id="A0A504J282"/>
<dbReference type="EMBL" id="VFWZ01000005">
    <property type="protein sequence ID" value="TPN84534.1"/>
    <property type="molecule type" value="Genomic_DNA"/>
</dbReference>